<dbReference type="SMART" id="SM00255">
    <property type="entry name" value="TIR"/>
    <property type="match status" value="1"/>
</dbReference>
<dbReference type="PROSITE" id="PS50104">
    <property type="entry name" value="TIR"/>
    <property type="match status" value="1"/>
</dbReference>
<dbReference type="InterPro" id="IPR000157">
    <property type="entry name" value="TIR_dom"/>
</dbReference>
<evidence type="ECO:0000256" key="1">
    <source>
        <dbReference type="SAM" id="MobiDB-lite"/>
    </source>
</evidence>
<feature type="compositionally biased region" description="Pro residues" evidence="1">
    <location>
        <begin position="149"/>
        <end position="163"/>
    </location>
</feature>
<organism evidence="3 4">
    <name type="scientific">Bradyrhizobium stylosanthis</name>
    <dbReference type="NCBI Taxonomy" id="1803665"/>
    <lineage>
        <taxon>Bacteria</taxon>
        <taxon>Pseudomonadati</taxon>
        <taxon>Pseudomonadota</taxon>
        <taxon>Alphaproteobacteria</taxon>
        <taxon>Hyphomicrobiales</taxon>
        <taxon>Nitrobacteraceae</taxon>
        <taxon>Bradyrhizobium</taxon>
    </lineage>
</organism>
<dbReference type="OrthoDB" id="1426235at2"/>
<feature type="region of interest" description="Disordered" evidence="1">
    <location>
        <begin position="146"/>
        <end position="168"/>
    </location>
</feature>
<evidence type="ECO:0000313" key="4">
    <source>
        <dbReference type="Proteomes" id="UP000319949"/>
    </source>
</evidence>
<keyword evidence="4" id="KW-1185">Reference proteome</keyword>
<dbReference type="Proteomes" id="UP000319949">
    <property type="component" value="Unassembled WGS sequence"/>
</dbReference>
<evidence type="ECO:0000313" key="3">
    <source>
        <dbReference type="EMBL" id="TWA88991.1"/>
    </source>
</evidence>
<dbReference type="SUPFAM" id="SSF52200">
    <property type="entry name" value="Toll/Interleukin receptor TIR domain"/>
    <property type="match status" value="1"/>
</dbReference>
<sequence length="319" mass="35573">MATLFLSYSHRDEPLRAQLETHLAGLHRQGFIAVWHDRRITAGDDFAASIDAHLEAADIVLLLVSPDFIASDYCYEKEMSRALERHQAGSCTVVPVILRPCDWHDLPFGRLLATPTDGRAITLWPNIDEAFLDVVKAIKTALGKIKQGSPPPARRALRPPPAPSVAAVPRSSNLRVTKLFTDQDKETFLNEAFDYMARFFEASLTELHTRNPEIEGRFRRVDGNFFTAVAYRNGNAVARCSIRLGGGSGPDITFSYNASPDNTSYNESLSVGHDTQQLYLAPLGMTSMRRSSEDNEGKLSFEGGAELYWELFIEPLQRN</sequence>
<dbReference type="InterPro" id="IPR035897">
    <property type="entry name" value="Toll_tir_struct_dom_sf"/>
</dbReference>
<evidence type="ECO:0000259" key="2">
    <source>
        <dbReference type="PROSITE" id="PS50104"/>
    </source>
</evidence>
<protein>
    <submittedName>
        <fullName evidence="3">TIR domain-containing protein</fullName>
    </submittedName>
</protein>
<dbReference type="RefSeq" id="WP_145670312.1">
    <property type="nucleotide sequence ID" value="NZ_VITK01000022.1"/>
</dbReference>
<dbReference type="AlphaFoldDB" id="A0A560CVX3"/>
<dbReference type="Pfam" id="PF13676">
    <property type="entry name" value="TIR_2"/>
    <property type="match status" value="1"/>
</dbReference>
<feature type="domain" description="TIR" evidence="2">
    <location>
        <begin position="1"/>
        <end position="142"/>
    </location>
</feature>
<dbReference type="Gene3D" id="3.40.50.10140">
    <property type="entry name" value="Toll/interleukin-1 receptor homology (TIR) domain"/>
    <property type="match status" value="1"/>
</dbReference>
<comment type="caution">
    <text evidence="3">The sequence shown here is derived from an EMBL/GenBank/DDBJ whole genome shotgun (WGS) entry which is preliminary data.</text>
</comment>
<accession>A0A560CVX3</accession>
<proteinExistence type="predicted"/>
<gene>
    <name evidence="3" type="ORF">FBZ96_1227</name>
</gene>
<dbReference type="EMBL" id="VITK01000022">
    <property type="protein sequence ID" value="TWA88991.1"/>
    <property type="molecule type" value="Genomic_DNA"/>
</dbReference>
<name>A0A560CVX3_9BRAD</name>
<reference evidence="3 4" key="1">
    <citation type="submission" date="2019-06" db="EMBL/GenBank/DDBJ databases">
        <title>Genomic Encyclopedia of Type Strains, Phase IV (KMG-V): Genome sequencing to study the core and pangenomes of soil and plant-associated prokaryotes.</title>
        <authorList>
            <person name="Whitman W."/>
        </authorList>
    </citation>
    <scope>NUCLEOTIDE SEQUENCE [LARGE SCALE GENOMIC DNA]</scope>
    <source>
        <strain evidence="3 4">BR 510</strain>
    </source>
</reference>
<dbReference type="GO" id="GO:0007165">
    <property type="term" value="P:signal transduction"/>
    <property type="evidence" value="ECO:0007669"/>
    <property type="project" value="InterPro"/>
</dbReference>